<evidence type="ECO:0008006" key="4">
    <source>
        <dbReference type="Google" id="ProtNLM"/>
    </source>
</evidence>
<feature type="compositionally biased region" description="Polar residues" evidence="1">
    <location>
        <begin position="46"/>
        <end position="72"/>
    </location>
</feature>
<name>T1K4X4_TETUR</name>
<keyword evidence="3" id="KW-1185">Reference proteome</keyword>
<dbReference type="EMBL" id="CAEY01001581">
    <property type="status" value="NOT_ANNOTATED_CDS"/>
    <property type="molecule type" value="Genomic_DNA"/>
</dbReference>
<evidence type="ECO:0000313" key="3">
    <source>
        <dbReference type="Proteomes" id="UP000015104"/>
    </source>
</evidence>
<protein>
    <recommendedName>
        <fullName evidence="4">Nucleolar protein 4</fullName>
    </recommendedName>
</protein>
<dbReference type="Proteomes" id="UP000015104">
    <property type="component" value="Unassembled WGS sequence"/>
</dbReference>
<organism evidence="2 3">
    <name type="scientific">Tetranychus urticae</name>
    <name type="common">Two-spotted spider mite</name>
    <dbReference type="NCBI Taxonomy" id="32264"/>
    <lineage>
        <taxon>Eukaryota</taxon>
        <taxon>Metazoa</taxon>
        <taxon>Ecdysozoa</taxon>
        <taxon>Arthropoda</taxon>
        <taxon>Chelicerata</taxon>
        <taxon>Arachnida</taxon>
        <taxon>Acari</taxon>
        <taxon>Acariformes</taxon>
        <taxon>Trombidiformes</taxon>
        <taxon>Prostigmata</taxon>
        <taxon>Eleutherengona</taxon>
        <taxon>Raphignathae</taxon>
        <taxon>Tetranychoidea</taxon>
        <taxon>Tetranychidae</taxon>
        <taxon>Tetranychus</taxon>
    </lineage>
</organism>
<dbReference type="HOGENOM" id="CLU_1301120_0_0_1"/>
<accession>T1K4X4</accession>
<proteinExistence type="predicted"/>
<dbReference type="EnsemblMetazoa" id="tetur05g04240.1">
    <property type="protein sequence ID" value="tetur05g04240.1"/>
    <property type="gene ID" value="tetur05g04240"/>
</dbReference>
<dbReference type="eggNOG" id="ENOG502S6BS">
    <property type="taxonomic scope" value="Eukaryota"/>
</dbReference>
<evidence type="ECO:0000313" key="2">
    <source>
        <dbReference type="EnsemblMetazoa" id="tetur05g04240.1"/>
    </source>
</evidence>
<sequence length="212" mass="23266">METPARRSSRYGTRVAAALAQQVICDLVSYDEVAAIVDEEEDDEIPSSNGENQCNRKIIPQSRQDSHTSQRNNLRCSVNVKSEHPSSPVANLSSTTITPITLSSTLTGRSSTSPEIGCIPPPSAESVESKLISASSGLVDENGITFSNSLYSAYQTWALKTYGDSAKTKTVTRKKYQRIVRILKGEESTNVENSKFRFWVKAKGFKLRGKAK</sequence>
<reference evidence="3" key="1">
    <citation type="submission" date="2011-08" db="EMBL/GenBank/DDBJ databases">
        <authorList>
            <person name="Rombauts S."/>
        </authorList>
    </citation>
    <scope>NUCLEOTIDE SEQUENCE</scope>
    <source>
        <strain evidence="3">London</strain>
    </source>
</reference>
<feature type="region of interest" description="Disordered" evidence="1">
    <location>
        <begin position="40"/>
        <end position="72"/>
    </location>
</feature>
<evidence type="ECO:0000256" key="1">
    <source>
        <dbReference type="SAM" id="MobiDB-lite"/>
    </source>
</evidence>
<reference evidence="2" key="2">
    <citation type="submission" date="2015-06" db="UniProtKB">
        <authorList>
            <consortium name="EnsemblMetazoa"/>
        </authorList>
    </citation>
    <scope>IDENTIFICATION</scope>
</reference>
<dbReference type="STRING" id="32264.T1K4X4"/>
<dbReference type="AlphaFoldDB" id="T1K4X4"/>